<evidence type="ECO:0000313" key="1">
    <source>
        <dbReference type="EMBL" id="AWP04896.1"/>
    </source>
</evidence>
<reference evidence="1 2" key="1">
    <citation type="submission" date="2017-12" db="EMBL/GenBank/DDBJ databases">
        <title>Integrating genomic resources of turbot (Scophthalmus maximus) in depth evaluation of genetic and physical mapping variation across individuals.</title>
        <authorList>
            <person name="Martinez P."/>
        </authorList>
    </citation>
    <scope>NUCLEOTIDE SEQUENCE [LARGE SCALE GENOMIC DNA]</scope>
</reference>
<gene>
    <name evidence="1" type="ORF">SMAX5B_016242</name>
</gene>
<organism evidence="1 2">
    <name type="scientific">Scophthalmus maximus</name>
    <name type="common">Turbot</name>
    <name type="synonym">Psetta maxima</name>
    <dbReference type="NCBI Taxonomy" id="52904"/>
    <lineage>
        <taxon>Eukaryota</taxon>
        <taxon>Metazoa</taxon>
        <taxon>Chordata</taxon>
        <taxon>Craniata</taxon>
        <taxon>Vertebrata</taxon>
        <taxon>Euteleostomi</taxon>
        <taxon>Actinopterygii</taxon>
        <taxon>Neopterygii</taxon>
        <taxon>Teleostei</taxon>
        <taxon>Neoteleostei</taxon>
        <taxon>Acanthomorphata</taxon>
        <taxon>Carangaria</taxon>
        <taxon>Pleuronectiformes</taxon>
        <taxon>Pleuronectoidei</taxon>
        <taxon>Scophthalmidae</taxon>
        <taxon>Scophthalmus</taxon>
    </lineage>
</organism>
<accession>A0A2U9BMQ7</accession>
<name>A0A2U9BMQ7_SCOMX</name>
<sequence>MVNNAPYTPENIIDDKDMLTKLKEKYPRPFEFYLTQLPKRGPFSCVMDMIVLQKGQENENHIKQSLIDLKRS</sequence>
<dbReference type="AlphaFoldDB" id="A0A2U9BMQ7"/>
<evidence type="ECO:0000313" key="2">
    <source>
        <dbReference type="Proteomes" id="UP000246464"/>
    </source>
</evidence>
<dbReference type="Proteomes" id="UP000246464">
    <property type="component" value="Chromosome 7"/>
</dbReference>
<dbReference type="EMBL" id="CP026249">
    <property type="protein sequence ID" value="AWP04896.1"/>
    <property type="molecule type" value="Genomic_DNA"/>
</dbReference>
<proteinExistence type="predicted"/>
<protein>
    <submittedName>
        <fullName evidence="1">Uncharacterized protein</fullName>
    </submittedName>
</protein>
<keyword evidence="2" id="KW-1185">Reference proteome</keyword>